<evidence type="ECO:0000256" key="1">
    <source>
        <dbReference type="SAM" id="SignalP"/>
    </source>
</evidence>
<gene>
    <name evidence="4" type="ORF">ACFYTF_09175</name>
</gene>
<evidence type="ECO:0000313" key="5">
    <source>
        <dbReference type="Proteomes" id="UP001601444"/>
    </source>
</evidence>
<feature type="signal peptide" evidence="1">
    <location>
        <begin position="1"/>
        <end position="23"/>
    </location>
</feature>
<sequence length="401" mass="42109">MRLGPLVAALGAAVLVLSGCAAAGNPAPAPDPGTLDVGPYSRLPLLAPDHGTAYQSRILESARMAEVMIVPTMADPELRVPIRTPRAVPLPTPGKATTLLADAVRPVLERHGMLAGFSAGAADRAGDGAIGESRLLQIVLLRFPDPAAARAAAAEIDAVDAAQNPDNVAVTIPGHPDAHAHRRPAVPTLAATVARGAFVVSALVAHTAPDLEALTSLTRRAFDAQLPQLDGFAATPADRFGELAFDRDGMLGRMVPEAPGRWPFPVVIQGDSAANAGWGTFVSARGLVYGPRGIEHLLGRLEPPAEAMSVNRFDMLLRFADAAAARRYQGGMTVREGSEVVPGPSGLVDVRCTESLRSQSPMTRFGCVLRHGRYIASVFSRDYRDVQQRAAAQYALLVNSG</sequence>
<feature type="domain" description="DUF7373" evidence="2">
    <location>
        <begin position="49"/>
        <end position="243"/>
    </location>
</feature>
<accession>A0ABW6PKS3</accession>
<dbReference type="PROSITE" id="PS51257">
    <property type="entry name" value="PROKAR_LIPOPROTEIN"/>
    <property type="match status" value="1"/>
</dbReference>
<protein>
    <recommendedName>
        <fullName evidence="6">Lipoprotein</fullName>
    </recommendedName>
</protein>
<evidence type="ECO:0000259" key="2">
    <source>
        <dbReference type="Pfam" id="PF24088"/>
    </source>
</evidence>
<dbReference type="EMBL" id="JBIAMX010000004">
    <property type="protein sequence ID" value="MFF0542999.1"/>
    <property type="molecule type" value="Genomic_DNA"/>
</dbReference>
<dbReference type="Pfam" id="PF24092">
    <property type="entry name" value="DUF7373_C"/>
    <property type="match status" value="1"/>
</dbReference>
<dbReference type="InterPro" id="IPR056463">
    <property type="entry name" value="DUF7373_C"/>
</dbReference>
<evidence type="ECO:0000313" key="4">
    <source>
        <dbReference type="EMBL" id="MFF0542999.1"/>
    </source>
</evidence>
<keyword evidence="5" id="KW-1185">Reference proteome</keyword>
<proteinExistence type="predicted"/>
<comment type="caution">
    <text evidence="4">The sequence shown here is derived from an EMBL/GenBank/DDBJ whole genome shotgun (WGS) entry which is preliminary data.</text>
</comment>
<evidence type="ECO:0008006" key="6">
    <source>
        <dbReference type="Google" id="ProtNLM"/>
    </source>
</evidence>
<reference evidence="4 5" key="1">
    <citation type="submission" date="2024-10" db="EMBL/GenBank/DDBJ databases">
        <title>The Natural Products Discovery Center: Release of the First 8490 Sequenced Strains for Exploring Actinobacteria Biosynthetic Diversity.</title>
        <authorList>
            <person name="Kalkreuter E."/>
            <person name="Kautsar S.A."/>
            <person name="Yang D."/>
            <person name="Bader C.D."/>
            <person name="Teijaro C.N."/>
            <person name="Fluegel L."/>
            <person name="Davis C.M."/>
            <person name="Simpson J.R."/>
            <person name="Lauterbach L."/>
            <person name="Steele A.D."/>
            <person name="Gui C."/>
            <person name="Meng S."/>
            <person name="Li G."/>
            <person name="Viehrig K."/>
            <person name="Ye F."/>
            <person name="Su P."/>
            <person name="Kiefer A.F."/>
            <person name="Nichols A."/>
            <person name="Cepeda A.J."/>
            <person name="Yan W."/>
            <person name="Fan B."/>
            <person name="Jiang Y."/>
            <person name="Adhikari A."/>
            <person name="Zheng C.-J."/>
            <person name="Schuster L."/>
            <person name="Cowan T.M."/>
            <person name="Smanski M.J."/>
            <person name="Chevrette M.G."/>
            <person name="De Carvalho L.P.S."/>
            <person name="Shen B."/>
        </authorList>
    </citation>
    <scope>NUCLEOTIDE SEQUENCE [LARGE SCALE GENOMIC DNA]</scope>
    <source>
        <strain evidence="4 5">NPDC004045</strain>
    </source>
</reference>
<dbReference type="Proteomes" id="UP001601444">
    <property type="component" value="Unassembled WGS sequence"/>
</dbReference>
<feature type="domain" description="DUF7373" evidence="3">
    <location>
        <begin position="284"/>
        <end position="400"/>
    </location>
</feature>
<name>A0ABW6PKS3_9NOCA</name>
<evidence type="ECO:0000259" key="3">
    <source>
        <dbReference type="Pfam" id="PF24092"/>
    </source>
</evidence>
<dbReference type="RefSeq" id="WP_387699706.1">
    <property type="nucleotide sequence ID" value="NZ_JBIAMX010000004.1"/>
</dbReference>
<dbReference type="Pfam" id="PF24088">
    <property type="entry name" value="DUF7373"/>
    <property type="match status" value="1"/>
</dbReference>
<organism evidence="4 5">
    <name type="scientific">Nocardia thailandica</name>
    <dbReference type="NCBI Taxonomy" id="257275"/>
    <lineage>
        <taxon>Bacteria</taxon>
        <taxon>Bacillati</taxon>
        <taxon>Actinomycetota</taxon>
        <taxon>Actinomycetes</taxon>
        <taxon>Mycobacteriales</taxon>
        <taxon>Nocardiaceae</taxon>
        <taxon>Nocardia</taxon>
    </lineage>
</organism>
<feature type="chain" id="PRO_5046834363" description="Lipoprotein" evidence="1">
    <location>
        <begin position="24"/>
        <end position="401"/>
    </location>
</feature>
<dbReference type="InterPro" id="IPR055797">
    <property type="entry name" value="DUF7373"/>
</dbReference>
<keyword evidence="1" id="KW-0732">Signal</keyword>